<evidence type="ECO:0000313" key="2">
    <source>
        <dbReference type="EMBL" id="OAG18774.1"/>
    </source>
</evidence>
<evidence type="ECO:0000256" key="1">
    <source>
        <dbReference type="SAM" id="SignalP"/>
    </source>
</evidence>
<name>A0A177DFY2_ALTAL</name>
<reference evidence="2 3" key="1">
    <citation type="submission" date="2016-05" db="EMBL/GenBank/DDBJ databases">
        <title>Comparative analysis of secretome profiles of manganese(II)-oxidizing ascomycete fungi.</title>
        <authorList>
            <consortium name="DOE Joint Genome Institute"/>
            <person name="Zeiner C.A."/>
            <person name="Purvine S.O."/>
            <person name="Zink E.M."/>
            <person name="Wu S."/>
            <person name="Pasa-Tolic L."/>
            <person name="Chaput D.L."/>
            <person name="Haridas S."/>
            <person name="Grigoriev I.V."/>
            <person name="Santelli C.M."/>
            <person name="Hansel C.M."/>
        </authorList>
    </citation>
    <scope>NUCLEOTIDE SEQUENCE [LARGE SCALE GENOMIC DNA]</scope>
    <source>
        <strain evidence="2 3">SRC1lrK2f</strain>
    </source>
</reference>
<dbReference type="RefSeq" id="XP_018384195.1">
    <property type="nucleotide sequence ID" value="XM_018530443.1"/>
</dbReference>
<protein>
    <submittedName>
        <fullName evidence="2">Uncharacterized protein</fullName>
    </submittedName>
</protein>
<dbReference type="Proteomes" id="UP000077248">
    <property type="component" value="Unassembled WGS sequence"/>
</dbReference>
<dbReference type="GeneID" id="29116037"/>
<gene>
    <name evidence="2" type="ORF">CC77DRAFT_171564</name>
</gene>
<sequence length="116" mass="12446">MKFIFLIPIILGLAVAGPMSPLDHDGNVLERQLPDPGKACTPEQEKICAANGCGCWIHGNLICINVSTISSAVVRGSVTDRWMILTYLAVLGGITLTVRQLMALLQGFLSALFHPT</sequence>
<organism evidence="2 3">
    <name type="scientific">Alternaria alternata</name>
    <name type="common">Alternaria rot fungus</name>
    <name type="synonym">Torula alternata</name>
    <dbReference type="NCBI Taxonomy" id="5599"/>
    <lineage>
        <taxon>Eukaryota</taxon>
        <taxon>Fungi</taxon>
        <taxon>Dikarya</taxon>
        <taxon>Ascomycota</taxon>
        <taxon>Pezizomycotina</taxon>
        <taxon>Dothideomycetes</taxon>
        <taxon>Pleosporomycetidae</taxon>
        <taxon>Pleosporales</taxon>
        <taxon>Pleosporineae</taxon>
        <taxon>Pleosporaceae</taxon>
        <taxon>Alternaria</taxon>
        <taxon>Alternaria sect. Alternaria</taxon>
        <taxon>Alternaria alternata complex</taxon>
    </lineage>
</organism>
<keyword evidence="1" id="KW-0732">Signal</keyword>
<keyword evidence="3" id="KW-1185">Reference proteome</keyword>
<dbReference type="KEGG" id="aalt:CC77DRAFT_171564"/>
<feature type="chain" id="PRO_5008059366" evidence="1">
    <location>
        <begin position="17"/>
        <end position="116"/>
    </location>
</feature>
<proteinExistence type="predicted"/>
<evidence type="ECO:0000313" key="3">
    <source>
        <dbReference type="Proteomes" id="UP000077248"/>
    </source>
</evidence>
<dbReference type="AlphaFoldDB" id="A0A177DFY2"/>
<accession>A0A177DFY2</accession>
<dbReference type="EMBL" id="KV441482">
    <property type="protein sequence ID" value="OAG18774.1"/>
    <property type="molecule type" value="Genomic_DNA"/>
</dbReference>
<dbReference type="VEuPathDB" id="FungiDB:CC77DRAFT_171564"/>
<feature type="signal peptide" evidence="1">
    <location>
        <begin position="1"/>
        <end position="16"/>
    </location>
</feature>